<evidence type="ECO:0000256" key="2">
    <source>
        <dbReference type="ARBA" id="ARBA00022741"/>
    </source>
</evidence>
<dbReference type="PANTHER" id="PTHR30121:SF12">
    <property type="entry name" value="TYPE IV SECRETION SYSTEM PROTEIN CAGE"/>
    <property type="match status" value="1"/>
</dbReference>
<evidence type="ECO:0000256" key="3">
    <source>
        <dbReference type="ARBA" id="ARBA00022840"/>
    </source>
</evidence>
<dbReference type="InterPro" id="IPR027417">
    <property type="entry name" value="P-loop_NTPase"/>
</dbReference>
<dbReference type="InterPro" id="IPR051162">
    <property type="entry name" value="T4SS_component"/>
</dbReference>
<dbReference type="InterPro" id="IPR003593">
    <property type="entry name" value="AAA+_ATPase"/>
</dbReference>
<accession>E5BFJ8</accession>
<keyword evidence="6" id="KW-1185">Reference proteome</keyword>
<evidence type="ECO:0000313" key="6">
    <source>
        <dbReference type="Proteomes" id="UP000002975"/>
    </source>
</evidence>
<dbReference type="GO" id="GO:0005524">
    <property type="term" value="F:ATP binding"/>
    <property type="evidence" value="ECO:0007669"/>
    <property type="project" value="UniProtKB-KW"/>
</dbReference>
<dbReference type="Gene3D" id="1.10.8.730">
    <property type="match status" value="1"/>
</dbReference>
<name>E5BFJ8_9FUSO</name>
<proteinExistence type="inferred from homology"/>
<dbReference type="PANTHER" id="PTHR30121">
    <property type="entry name" value="UNCHARACTERIZED PROTEIN YJGR-RELATED"/>
    <property type="match status" value="1"/>
</dbReference>
<dbReference type="AlphaFoldDB" id="E5BFJ8"/>
<keyword evidence="3" id="KW-0067">ATP-binding</keyword>
<organism evidence="5 6">
    <name type="scientific">Fusobacterium gonidiaformans 3-1-5R</name>
    <dbReference type="NCBI Taxonomy" id="469605"/>
    <lineage>
        <taxon>Bacteria</taxon>
        <taxon>Fusobacteriati</taxon>
        <taxon>Fusobacteriota</taxon>
        <taxon>Fusobacteriia</taxon>
        <taxon>Fusobacteriales</taxon>
        <taxon>Fusobacteriaceae</taxon>
        <taxon>Fusobacterium</taxon>
    </lineage>
</organism>
<dbReference type="InterPro" id="IPR043964">
    <property type="entry name" value="P-loop_TraG"/>
</dbReference>
<dbReference type="Proteomes" id="UP000002975">
    <property type="component" value="Unassembled WGS sequence"/>
</dbReference>
<protein>
    <submittedName>
        <fullName evidence="5">Type IV secretion/conjugal transfer ATPase, VirB4 family</fullName>
    </submittedName>
</protein>
<dbReference type="Gene3D" id="3.40.50.300">
    <property type="entry name" value="P-loop containing nucleotide triphosphate hydrolases"/>
    <property type="match status" value="1"/>
</dbReference>
<dbReference type="InterPro" id="IPR018145">
    <property type="entry name" value="CagE_TrbE_VirB_cntrl_dom"/>
</dbReference>
<dbReference type="Pfam" id="PF03135">
    <property type="entry name" value="CagE_TrbE_VirB"/>
    <property type="match status" value="2"/>
</dbReference>
<dbReference type="BioCyc" id="FSP469605-HMP:GTSP-379-MONOMER"/>
<dbReference type="SMART" id="SM00382">
    <property type="entry name" value="AAA"/>
    <property type="match status" value="1"/>
</dbReference>
<dbReference type="Pfam" id="PF19044">
    <property type="entry name" value="P-loop_TraG"/>
    <property type="match status" value="1"/>
</dbReference>
<reference evidence="5 6" key="1">
    <citation type="submission" date="2009-02" db="EMBL/GenBank/DDBJ databases">
        <title>The Genome Sequence of Fusobacterium sp. 3_1_5R.</title>
        <authorList>
            <consortium name="The Broad Institute Genome Sequencing Platform"/>
            <person name="Ward D."/>
            <person name="Young S.K."/>
            <person name="Kodira C.D."/>
            <person name="Zeng Q."/>
            <person name="Koehrsen M."/>
            <person name="Alvarado L."/>
            <person name="Berlin A."/>
            <person name="Borenstein D."/>
            <person name="Chen Z."/>
            <person name="Engels R."/>
            <person name="Freedman E."/>
            <person name="Gellesch M."/>
            <person name="Goldberg J."/>
            <person name="Griggs A."/>
            <person name="Gujja S."/>
            <person name="Heiman D."/>
            <person name="Hepburn T."/>
            <person name="Howarth C."/>
            <person name="Jen D."/>
            <person name="Larson L."/>
            <person name="Lewis B."/>
            <person name="Mehta T."/>
            <person name="Park D."/>
            <person name="Pearson M."/>
            <person name="Roberts A."/>
            <person name="Saif S."/>
            <person name="Shea T."/>
            <person name="Shenoy N."/>
            <person name="Sisk P."/>
            <person name="Stolte C."/>
            <person name="Sykes S."/>
            <person name="Walk T."/>
            <person name="White J."/>
            <person name="Yandava C."/>
            <person name="Allen-Vercoe E."/>
            <person name="Strauss J."/>
            <person name="Ambrose C."/>
            <person name="Lander E."/>
            <person name="Nusbaum C."/>
            <person name="Galagan J."/>
            <person name="Birren B."/>
        </authorList>
    </citation>
    <scope>NUCLEOTIDE SEQUENCE [LARGE SCALE GENOMIC DNA]</scope>
    <source>
        <strain evidence="5 6">3_1_5R</strain>
    </source>
</reference>
<dbReference type="CDD" id="cd01127">
    <property type="entry name" value="TrwB_TraG_TraD_VirD4"/>
    <property type="match status" value="1"/>
</dbReference>
<feature type="domain" description="AAA+ ATPase" evidence="4">
    <location>
        <begin position="443"/>
        <end position="725"/>
    </location>
</feature>
<evidence type="ECO:0000259" key="4">
    <source>
        <dbReference type="SMART" id="SM00382"/>
    </source>
</evidence>
<comment type="similarity">
    <text evidence="1">Belongs to the TrbE/VirB4 family.</text>
</comment>
<keyword evidence="2" id="KW-0547">Nucleotide-binding</keyword>
<dbReference type="SUPFAM" id="SSF52540">
    <property type="entry name" value="P-loop containing nucleoside triphosphate hydrolases"/>
    <property type="match status" value="1"/>
</dbReference>
<gene>
    <name evidence="5" type="ORF">FSBG_00376</name>
</gene>
<evidence type="ECO:0000256" key="1">
    <source>
        <dbReference type="ARBA" id="ARBA00006512"/>
    </source>
</evidence>
<dbReference type="HOGENOM" id="CLU_008341_1_0_0"/>
<evidence type="ECO:0000313" key="5">
    <source>
        <dbReference type="EMBL" id="EFS20879.1"/>
    </source>
</evidence>
<dbReference type="EMBL" id="GG657971">
    <property type="protein sequence ID" value="EFS20879.1"/>
    <property type="molecule type" value="Genomic_DNA"/>
</dbReference>
<sequence>MGGEMIKEYQDEKNKLSTYVPWIAMIDDSAIILNKNGTFQKTLRFRGHDLDHSTKLELQNSDARLNNVLRRLEGNWTMHVEARRVKSKEYKTTDIMNYATKLIDDERKVEFEKGIYYESEYYLTLTYLVPKDTEKTIKRFFIEENQSEENLDKSLEIFKKEFQEISVLFQELFLEVEELTPEETYTYLHSCISSKKIEKIKIPDVPLYISNYLCDSDLVGGLQPELGNMHFRCISIQGFPNFTETGFFDILNRLGMEYRWITRFMFLDKIEALSKLEKKWKATFNGRISLWKRFMTELSGEQQVTKVDEDALQKAEEIETQLNLTRGDYLTQGFYSCTLIVYDHNLEILNDKVLEIEKTINKLGFTTINETINCVEAFLGSVPGNIYNNVRIPIVNSITLTHLLPTSCVWGGDDMNYHLNQPSLMYTETNGSTPFRFNIHVGDVGHTSVVGPTGAGKSVFLGLLSAQFFKYPNAQVFFFDKDASSRVLTYAMNGTFYDLGEDNLTFQPLQKIGVMKEEIEKILKENPRLSLEEATEIERKRASMELEWANEWLLEIFIQENIELTPVQKGKLWDALELLSTSKPKLRTLSNLNTSLNDRILKETLEKFTIRGALGRYFDSSEENISFSSWQVFEMGKIMHNKSAITPLLSYLFHKIEEQLTGKPTILVLDECWMFFDNEQFSNKIREWLKVLRKKNTSVIFATQELGDIMNSKIFTTILDACQTKIFLPNPNAFADNYIPIYEKFGLNQREISIIAKGTQKKEYYYRSSKGARLFELALGKNTLRLLAASDQDSQKLAKEIYREYGGGEKFVKVYLGL</sequence>